<sequence length="135" mass="15397">MPKSTKHIIKFGYRYYAVDSISAATQAIALLAKLKPCEWQHEPEGKSHYRPIEDAHERDNEITLETNQRWHEPKPEKPAKAEKLPAPKRGSILCICERSYVAPRQSCPHCGRPFSESHNRTHGADRTGTETPKLL</sequence>
<accession>A0ABP9ULC0</accession>
<comment type="caution">
    <text evidence="2">The sequence shown here is derived from an EMBL/GenBank/DDBJ whole genome shotgun (WGS) entry which is preliminary data.</text>
</comment>
<proteinExistence type="predicted"/>
<evidence type="ECO:0000256" key="1">
    <source>
        <dbReference type="SAM" id="MobiDB-lite"/>
    </source>
</evidence>
<gene>
    <name evidence="2" type="ORF">Hsar01_01309</name>
</gene>
<dbReference type="RefSeq" id="WP_353566241.1">
    <property type="nucleotide sequence ID" value="NZ_BAABRI010000006.1"/>
</dbReference>
<feature type="region of interest" description="Disordered" evidence="1">
    <location>
        <begin position="111"/>
        <end position="135"/>
    </location>
</feature>
<keyword evidence="3" id="KW-1185">Reference proteome</keyword>
<feature type="region of interest" description="Disordered" evidence="1">
    <location>
        <begin position="64"/>
        <end position="84"/>
    </location>
</feature>
<feature type="compositionally biased region" description="Basic and acidic residues" evidence="1">
    <location>
        <begin position="68"/>
        <end position="84"/>
    </location>
</feature>
<evidence type="ECO:0000313" key="2">
    <source>
        <dbReference type="EMBL" id="GAA5482094.1"/>
    </source>
</evidence>
<feature type="compositionally biased region" description="Basic and acidic residues" evidence="1">
    <location>
        <begin position="115"/>
        <end position="128"/>
    </location>
</feature>
<name>A0ABP9ULC0_9BACT</name>
<evidence type="ECO:0008006" key="4">
    <source>
        <dbReference type="Google" id="ProtNLM"/>
    </source>
</evidence>
<reference evidence="2 3" key="1">
    <citation type="submission" date="2024-02" db="EMBL/GenBank/DDBJ databases">
        <title>Haloferula sargassicola NBRC 104335.</title>
        <authorList>
            <person name="Ichikawa N."/>
            <person name="Katano-Makiyama Y."/>
            <person name="Hidaka K."/>
        </authorList>
    </citation>
    <scope>NUCLEOTIDE SEQUENCE [LARGE SCALE GENOMIC DNA]</scope>
    <source>
        <strain evidence="2 3">NBRC 104335</strain>
    </source>
</reference>
<dbReference type="EMBL" id="BAABRI010000006">
    <property type="protein sequence ID" value="GAA5482094.1"/>
    <property type="molecule type" value="Genomic_DNA"/>
</dbReference>
<organism evidence="2 3">
    <name type="scientific">Haloferula sargassicola</name>
    <dbReference type="NCBI Taxonomy" id="490096"/>
    <lineage>
        <taxon>Bacteria</taxon>
        <taxon>Pseudomonadati</taxon>
        <taxon>Verrucomicrobiota</taxon>
        <taxon>Verrucomicrobiia</taxon>
        <taxon>Verrucomicrobiales</taxon>
        <taxon>Verrucomicrobiaceae</taxon>
        <taxon>Haloferula</taxon>
    </lineage>
</organism>
<dbReference type="Proteomes" id="UP001476282">
    <property type="component" value="Unassembled WGS sequence"/>
</dbReference>
<evidence type="ECO:0000313" key="3">
    <source>
        <dbReference type="Proteomes" id="UP001476282"/>
    </source>
</evidence>
<protein>
    <recommendedName>
        <fullName evidence="4">C2H2-type domain-containing protein</fullName>
    </recommendedName>
</protein>